<accession>A0A7Y4B5T9</accession>
<dbReference type="AlphaFoldDB" id="A0A7Y4B5T9"/>
<dbReference type="EMBL" id="VTYF01000015">
    <property type="protein sequence ID" value="NOI11180.1"/>
    <property type="molecule type" value="Genomic_DNA"/>
</dbReference>
<name>A0A7Y4B5T9_VIBAL</name>
<evidence type="ECO:0000313" key="1">
    <source>
        <dbReference type="EMBL" id="NOI11180.1"/>
    </source>
</evidence>
<proteinExistence type="predicted"/>
<protein>
    <submittedName>
        <fullName evidence="1">Uncharacterized protein</fullName>
    </submittedName>
</protein>
<gene>
    <name evidence="1" type="ORF">F0254_20300</name>
</gene>
<comment type="caution">
    <text evidence="1">The sequence shown here is derived from an EMBL/GenBank/DDBJ whole genome shotgun (WGS) entry which is preliminary data.</text>
</comment>
<dbReference type="Proteomes" id="UP000532247">
    <property type="component" value="Unassembled WGS sequence"/>
</dbReference>
<sequence length="63" mass="6922">MSRLETLIEQSSGELCSVPLAVKSQCQNQCNACPIDDELMETLIADSQRLAEGHQTNNRGTNE</sequence>
<reference evidence="1 2" key="1">
    <citation type="submission" date="2019-09" db="EMBL/GenBank/DDBJ databases">
        <title>Draft genome sequencing and comparative genomics of hatchery-associated Vibrios.</title>
        <authorList>
            <person name="Kehlet-Delgado H."/>
            <person name="Mueller R.S."/>
        </authorList>
    </citation>
    <scope>NUCLEOTIDE SEQUENCE [LARGE SCALE GENOMIC DNA]</scope>
    <source>
        <strain evidence="1 2">081416A</strain>
    </source>
</reference>
<evidence type="ECO:0000313" key="2">
    <source>
        <dbReference type="Proteomes" id="UP000532247"/>
    </source>
</evidence>
<organism evidence="1 2">
    <name type="scientific">Vibrio alginolyticus</name>
    <dbReference type="NCBI Taxonomy" id="663"/>
    <lineage>
        <taxon>Bacteria</taxon>
        <taxon>Pseudomonadati</taxon>
        <taxon>Pseudomonadota</taxon>
        <taxon>Gammaproteobacteria</taxon>
        <taxon>Vibrionales</taxon>
        <taxon>Vibrionaceae</taxon>
        <taxon>Vibrio</taxon>
    </lineage>
</organism>
<dbReference type="RefSeq" id="WP_029792988.1">
    <property type="nucleotide sequence ID" value="NZ_JAFLNX010000017.1"/>
</dbReference>